<dbReference type="AlphaFoldDB" id="A0A9N9IC91"/>
<proteinExistence type="predicted"/>
<keyword evidence="3" id="KW-1185">Reference proteome</keyword>
<comment type="caution">
    <text evidence="2">The sequence shown here is derived from an EMBL/GenBank/DDBJ whole genome shotgun (WGS) entry which is preliminary data.</text>
</comment>
<dbReference type="Proteomes" id="UP000789570">
    <property type="component" value="Unassembled WGS sequence"/>
</dbReference>
<feature type="region of interest" description="Disordered" evidence="1">
    <location>
        <begin position="94"/>
        <end position="132"/>
    </location>
</feature>
<sequence>DRNQRKAGSNVDNLWLGVERTLKEKNINAGTNCIQLVACEGVKISNVGDKRSLATPIKKGSNEFKQQLGIYIIYYLCLLNVTLIDFKTEDKGNTVDGSYKRRRTEDEDHEDLEHPNSENFLNNEKSTDNDDELERHAEETIQYDGKIWIVGNTKINVRDALTKWQKRKDKPRTDLAFYDIIDITPGSNSDFIRSLPNDAIHEMKQFGSSEQLVVADNVRELIVKLIKADDFRKVVDENYIETRKNDTLRFVWDFANHLAESFERDDDLTDFDLSELAYREIFLAPVIQYSVYPCSGEEHLFASSEELNLKKTDKESRVVGNKVDIIWSLKSTDLEITVGEVSGPPNQRDHPHFFGDKLKIAKMLKVIINRIVRKHDGTGVKLCSLKLYGLQIYNNEAIVYELSVAFQGLYIFRELLRSKLPTNKIEVALMSRSIPALLKFRELLEQSLKGLKDYIMDAYIMSIDSGESANQFITFTKPDKETTNLI</sequence>
<name>A0A9N9IC91_9GLOM</name>
<gene>
    <name evidence="2" type="ORF">FCALED_LOCUS14922</name>
</gene>
<feature type="compositionally biased region" description="Basic and acidic residues" evidence="1">
    <location>
        <begin position="103"/>
        <end position="116"/>
    </location>
</feature>
<organism evidence="2 3">
    <name type="scientific">Funneliformis caledonium</name>
    <dbReference type="NCBI Taxonomy" id="1117310"/>
    <lineage>
        <taxon>Eukaryota</taxon>
        <taxon>Fungi</taxon>
        <taxon>Fungi incertae sedis</taxon>
        <taxon>Mucoromycota</taxon>
        <taxon>Glomeromycotina</taxon>
        <taxon>Glomeromycetes</taxon>
        <taxon>Glomerales</taxon>
        <taxon>Glomeraceae</taxon>
        <taxon>Funneliformis</taxon>
    </lineage>
</organism>
<evidence type="ECO:0000313" key="2">
    <source>
        <dbReference type="EMBL" id="CAG8729971.1"/>
    </source>
</evidence>
<evidence type="ECO:0000313" key="3">
    <source>
        <dbReference type="Proteomes" id="UP000789570"/>
    </source>
</evidence>
<feature type="non-terminal residue" evidence="2">
    <location>
        <position position="1"/>
    </location>
</feature>
<reference evidence="2" key="1">
    <citation type="submission" date="2021-06" db="EMBL/GenBank/DDBJ databases">
        <authorList>
            <person name="Kallberg Y."/>
            <person name="Tangrot J."/>
            <person name="Rosling A."/>
        </authorList>
    </citation>
    <scope>NUCLEOTIDE SEQUENCE</scope>
    <source>
        <strain evidence="2">UK204</strain>
    </source>
</reference>
<accession>A0A9N9IC91</accession>
<protein>
    <submittedName>
        <fullName evidence="2">17906_t:CDS:1</fullName>
    </submittedName>
</protein>
<dbReference type="OrthoDB" id="2431558at2759"/>
<feature type="non-terminal residue" evidence="2">
    <location>
        <position position="486"/>
    </location>
</feature>
<dbReference type="EMBL" id="CAJVPQ010012036">
    <property type="protein sequence ID" value="CAG8729971.1"/>
    <property type="molecule type" value="Genomic_DNA"/>
</dbReference>
<evidence type="ECO:0000256" key="1">
    <source>
        <dbReference type="SAM" id="MobiDB-lite"/>
    </source>
</evidence>